<dbReference type="GO" id="GO:0050501">
    <property type="term" value="F:hyaluronan synthase activity"/>
    <property type="evidence" value="ECO:0007669"/>
    <property type="project" value="UniProtKB-EC"/>
</dbReference>
<dbReference type="InterPro" id="IPR050834">
    <property type="entry name" value="Glycosyltransf_2"/>
</dbReference>
<feature type="domain" description="Glycosyltransferase 2-like" evidence="2">
    <location>
        <begin position="161"/>
        <end position="312"/>
    </location>
</feature>
<dbReference type="SUPFAM" id="SSF53448">
    <property type="entry name" value="Nucleotide-diphospho-sugar transferases"/>
    <property type="match status" value="2"/>
</dbReference>
<gene>
    <name evidence="4" type="primary">hyaD_2</name>
    <name evidence="4" type="ORF">NCTC10926_02962</name>
</gene>
<accession>A0A380Z1K9</accession>
<keyword evidence="4" id="KW-0328">Glycosyltransferase</keyword>
<name>A0A380Z1K9_AVIPA</name>
<evidence type="ECO:0000256" key="1">
    <source>
        <dbReference type="ARBA" id="ARBA00022679"/>
    </source>
</evidence>
<dbReference type="PANTHER" id="PTHR43685">
    <property type="entry name" value="GLYCOSYLTRANSFERASE"/>
    <property type="match status" value="1"/>
</dbReference>
<proteinExistence type="predicted"/>
<keyword evidence="1 4" id="KW-0808">Transferase</keyword>
<dbReference type="PANTHER" id="PTHR43685:SF2">
    <property type="entry name" value="GLYCOSYLTRANSFERASE 2-LIKE DOMAIN-CONTAINING PROTEIN"/>
    <property type="match status" value="1"/>
</dbReference>
<sequence length="964" mass="110903">MNILSQAIAYFNNGDYQKALELFTQVSKIYSRTIVEYHIKKCKEKLNIGFTKEDITAEAKIGNSKNKNGELDIATKILLSNMGELKLEQGEKKYYYKKWQNLTSRKSENAQVKKVHPIPADFPKDLKLFPLPEGPNDFKWNKRRKDSQKREYIAQEAVGLSVVIPTFNRRNILSITLACLVNQKTNYPFEVIVADDGSPEELNDIIRKYESMLDIKYVRQKDYGYQLCAVRNLGLRTAKYEFVSILDCDMAPNPKWVQSYVECLLEDDDVALIGPRKYVDTHEFTDEQFLKSPELINNLPEIRTNNNVAGKDEGTISVDWRLEHFKKTDDLRLCDSPFRFFSGGNVAFSNKWLKKAGWFDEEFTHWGGEDNEFGYRLFREGCFFRSIDGGMAYHQEPLGKENETDRAAGKQITINIVKEKVPYHYRKILSIDETKIFRVPLVSIYIPAYNCEKYIQRCVDSALNQTITDLQVCICDDGSTDNTLSLVKHLYGDNPRVKIISRQNGGIAAASNTALSIVDGYYIGQLDSDDYLEPDAVELCLREFLRDKSLACVYTTNRNVNPDGSLIENGYNWPEFSREKLSTAMIVHHFRMFTIRAWKLTSGFDEKIENSIDYDIYLKLSEVGNFKHINKISYNRVLYGNNTSIKKLDLQKKNHFIAVNSSLRRQGIHSYSYDPQDDDKSSRKYQFTKTGEVDNLKISVGDGGIAFSIIYPNEPVGIEKKIENTLYYNPQTSVIVICINNNYFTPTLVDNINKLADGHGIKILLNPEIYDTEIKYKQCELHLSNFNKLKNLEVTPEYIVLDTFDSMYVLPESINHMKKYDVGVNLGKISGYWASNILAHKSLQEICLSNLGVSLENLHVKGIMHGMFMRYDIAKEVFTFIAKISERCKLNEDEVIYPTDEVWFNLAILCVEKDMGATLQKTVALTYLPWDRKLCWSQQQILDAQGKIGIPKNKFLICSIDWEV</sequence>
<organism evidence="4 5">
    <name type="scientific">Avibacterium paragallinarum</name>
    <name type="common">Haemophilus gallinarum</name>
    <dbReference type="NCBI Taxonomy" id="728"/>
    <lineage>
        <taxon>Bacteria</taxon>
        <taxon>Pseudomonadati</taxon>
        <taxon>Pseudomonadota</taxon>
        <taxon>Gammaproteobacteria</taxon>
        <taxon>Pasteurellales</taxon>
        <taxon>Pasteurellaceae</taxon>
        <taxon>Avibacterium</taxon>
    </lineage>
</organism>
<dbReference type="Pfam" id="PF02709">
    <property type="entry name" value="Glyco_transf_7C"/>
    <property type="match status" value="1"/>
</dbReference>
<dbReference type="RefSeq" id="WP_115615874.1">
    <property type="nucleotide sequence ID" value="NZ_UFSW01000003.1"/>
</dbReference>
<dbReference type="Proteomes" id="UP000254620">
    <property type="component" value="Unassembled WGS sequence"/>
</dbReference>
<dbReference type="EC" id="2.4.1.212" evidence="4"/>
<evidence type="ECO:0000259" key="2">
    <source>
        <dbReference type="Pfam" id="PF00535"/>
    </source>
</evidence>
<reference evidence="4 5" key="1">
    <citation type="submission" date="2018-06" db="EMBL/GenBank/DDBJ databases">
        <authorList>
            <consortium name="Pathogen Informatics"/>
            <person name="Doyle S."/>
        </authorList>
    </citation>
    <scope>NUCLEOTIDE SEQUENCE [LARGE SCALE GENOMIC DNA]</scope>
    <source>
        <strain evidence="4 5">NCTC10926</strain>
    </source>
</reference>
<dbReference type="AlphaFoldDB" id="A0A380Z1K9"/>
<dbReference type="Pfam" id="PF00535">
    <property type="entry name" value="Glycos_transf_2"/>
    <property type="match status" value="2"/>
</dbReference>
<evidence type="ECO:0000259" key="3">
    <source>
        <dbReference type="Pfam" id="PF02709"/>
    </source>
</evidence>
<evidence type="ECO:0000313" key="4">
    <source>
        <dbReference type="EMBL" id="SUV40902.1"/>
    </source>
</evidence>
<evidence type="ECO:0000313" key="5">
    <source>
        <dbReference type="Proteomes" id="UP000254620"/>
    </source>
</evidence>
<protein>
    <submittedName>
        <fullName evidence="4">Hyaluronan synthase</fullName>
        <ecNumber evidence="4">2.4.1.212</ecNumber>
    </submittedName>
</protein>
<dbReference type="InterPro" id="IPR027791">
    <property type="entry name" value="Galactosyl_T_C"/>
</dbReference>
<feature type="domain" description="Galactosyltransferase C-terminal" evidence="3">
    <location>
        <begin position="334"/>
        <end position="389"/>
    </location>
</feature>
<feature type="domain" description="Glycosyltransferase 2-like" evidence="2">
    <location>
        <begin position="443"/>
        <end position="593"/>
    </location>
</feature>
<dbReference type="EMBL" id="UFSW01000003">
    <property type="protein sequence ID" value="SUV40902.1"/>
    <property type="molecule type" value="Genomic_DNA"/>
</dbReference>
<dbReference type="InterPro" id="IPR029044">
    <property type="entry name" value="Nucleotide-diphossugar_trans"/>
</dbReference>
<dbReference type="Gene3D" id="3.90.550.10">
    <property type="entry name" value="Spore Coat Polysaccharide Biosynthesis Protein SpsA, Chain A"/>
    <property type="match status" value="2"/>
</dbReference>
<dbReference type="InterPro" id="IPR001173">
    <property type="entry name" value="Glyco_trans_2-like"/>
</dbReference>